<gene>
    <name evidence="1" type="ORF">U0035_20765</name>
</gene>
<dbReference type="RefSeq" id="WP_262510872.1">
    <property type="nucleotide sequence ID" value="NZ_CP139960.1"/>
</dbReference>
<dbReference type="Proteomes" id="UP001325680">
    <property type="component" value="Chromosome"/>
</dbReference>
<evidence type="ECO:0000313" key="1">
    <source>
        <dbReference type="EMBL" id="WQD38104.1"/>
    </source>
</evidence>
<organism evidence="1 2">
    <name type="scientific">Niabella yanshanensis</name>
    <dbReference type="NCBI Taxonomy" id="577386"/>
    <lineage>
        <taxon>Bacteria</taxon>
        <taxon>Pseudomonadati</taxon>
        <taxon>Bacteroidota</taxon>
        <taxon>Chitinophagia</taxon>
        <taxon>Chitinophagales</taxon>
        <taxon>Chitinophagaceae</taxon>
        <taxon>Niabella</taxon>
    </lineage>
</organism>
<protein>
    <recommendedName>
        <fullName evidence="3">DNA-binding protein</fullName>
    </recommendedName>
</protein>
<reference evidence="1 2" key="1">
    <citation type="submission" date="2023-12" db="EMBL/GenBank/DDBJ databases">
        <title>Genome sequencing and assembly of bacterial species from a model synthetic community.</title>
        <authorList>
            <person name="Hogle S.L."/>
        </authorList>
    </citation>
    <scope>NUCLEOTIDE SEQUENCE [LARGE SCALE GENOMIC DNA]</scope>
    <source>
        <strain evidence="1 2">HAMBI_3031</strain>
    </source>
</reference>
<evidence type="ECO:0000313" key="2">
    <source>
        <dbReference type="Proteomes" id="UP001325680"/>
    </source>
</evidence>
<proteinExistence type="predicted"/>
<evidence type="ECO:0008006" key="3">
    <source>
        <dbReference type="Google" id="ProtNLM"/>
    </source>
</evidence>
<dbReference type="EMBL" id="CP139960">
    <property type="protein sequence ID" value="WQD38104.1"/>
    <property type="molecule type" value="Genomic_DNA"/>
</dbReference>
<sequence length="43" mass="5311">MDIDKLEFINWMQRVMQRFDMITELLREKQLQKPTIEGDELLD</sequence>
<keyword evidence="2" id="KW-1185">Reference proteome</keyword>
<name>A0ABZ0W5Z4_9BACT</name>
<accession>A0ABZ0W5Z4</accession>